<organism evidence="1">
    <name type="scientific">Amblyomma sculptum</name>
    <name type="common">Tick</name>
    <dbReference type="NCBI Taxonomy" id="1581419"/>
    <lineage>
        <taxon>Eukaryota</taxon>
        <taxon>Metazoa</taxon>
        <taxon>Ecdysozoa</taxon>
        <taxon>Arthropoda</taxon>
        <taxon>Chelicerata</taxon>
        <taxon>Arachnida</taxon>
        <taxon>Acari</taxon>
        <taxon>Parasitiformes</taxon>
        <taxon>Ixodida</taxon>
        <taxon>Ixodoidea</taxon>
        <taxon>Ixodidae</taxon>
        <taxon>Amblyomminae</taxon>
        <taxon>Amblyomma</taxon>
    </lineage>
</organism>
<name>A0A1E1XMI1_AMBSC</name>
<reference evidence="1" key="1">
    <citation type="submission" date="2016-09" db="EMBL/GenBank/DDBJ databases">
        <authorList>
            <person name="Capua I."/>
            <person name="De Benedictis P."/>
            <person name="Joannis T."/>
            <person name="Lombin L.H."/>
            <person name="Cattoli G."/>
        </authorList>
    </citation>
    <scope>NUCLEOTIDE SEQUENCE</scope>
</reference>
<reference evidence="1" key="2">
    <citation type="journal article" date="2017" name="Front. Cell. Infect. Microbiol.">
        <title>Analysis of the Salivary Gland Transcriptome of Unfed and Partially Fed Amblyomma sculptum Ticks and Descriptive Proteome of the Saliva.</title>
        <authorList>
            <person name="Esteves E."/>
            <person name="Maruyama S.R."/>
            <person name="Kawahara R."/>
            <person name="Fujita A."/>
            <person name="Martins L.A."/>
            <person name="Righi A.A."/>
            <person name="Costa F.B."/>
            <person name="Palmisano G."/>
            <person name="Labruna M.B."/>
            <person name="Sa-Nunes A."/>
            <person name="Ribeiro J.M.C."/>
            <person name="Fogaca A.C."/>
        </authorList>
    </citation>
    <scope>NUCLEOTIDE SEQUENCE</scope>
</reference>
<feature type="non-terminal residue" evidence="1">
    <location>
        <position position="1"/>
    </location>
</feature>
<evidence type="ECO:0000313" key="1">
    <source>
        <dbReference type="EMBL" id="JAU00553.1"/>
    </source>
</evidence>
<proteinExistence type="evidence at transcript level"/>
<sequence length="88" mass="9805">ALEHRRSLSSGTGSNLPLHCKSCDTKNCSPYLEKTKFLSKAKTKTEREVIEAYFISKRGDKCVSAPSLSLSCQEINFLDGHIRTFHAS</sequence>
<dbReference type="EMBL" id="GFAA01002882">
    <property type="protein sequence ID" value="JAU00553.1"/>
    <property type="molecule type" value="mRNA"/>
</dbReference>
<accession>A0A1E1XMI1</accession>
<dbReference type="AlphaFoldDB" id="A0A1E1XMI1"/>
<protein>
    <submittedName>
        <fullName evidence="1">Putative tick transposon</fullName>
    </submittedName>
</protein>